<dbReference type="Pfam" id="PF19741">
    <property type="entry name" value="DUF6230"/>
    <property type="match status" value="1"/>
</dbReference>
<sequence length="197" mass="20215">MRFSSLTQTRAGRVALAAVPTVAALAFIGGGVAQGVVPVSMAVSGQQFKISADRLEGTGFSQYAGVAVEADETTQHPAAIANITDATLVNLCQSIKTPVGVSLVIHAGTDPEKPVTASNLQIGMDNLAGDATFSAIRIGVDASTVGTQAKGDQNDFAMDADGVVIDNLKQVSWSTQAAVFRLTDLSLAVNMAGDECF</sequence>
<protein>
    <submittedName>
        <fullName evidence="1">Cholesterol esterase</fullName>
    </submittedName>
</protein>
<accession>A0A4P6EPH0</accession>
<dbReference type="EMBL" id="CP035495">
    <property type="protein sequence ID" value="QAY64335.1"/>
    <property type="molecule type" value="Genomic_DNA"/>
</dbReference>
<dbReference type="OrthoDB" id="4238587at2"/>
<proteinExistence type="predicted"/>
<dbReference type="RefSeq" id="WP_129205487.1">
    <property type="nucleotide sequence ID" value="NZ_CP035495.1"/>
</dbReference>
<dbReference type="InterPro" id="IPR046198">
    <property type="entry name" value="DUF6230"/>
</dbReference>
<name>A0A4P6EPH0_9MICO</name>
<evidence type="ECO:0000313" key="2">
    <source>
        <dbReference type="Proteomes" id="UP000291758"/>
    </source>
</evidence>
<keyword evidence="2" id="KW-1185">Reference proteome</keyword>
<evidence type="ECO:0000313" key="1">
    <source>
        <dbReference type="EMBL" id="QAY64335.1"/>
    </source>
</evidence>
<dbReference type="KEGG" id="xyl:ET495_15235"/>
<gene>
    <name evidence="1" type="ORF">ET495_15235</name>
</gene>
<dbReference type="AlphaFoldDB" id="A0A4P6EPH0"/>
<reference evidence="1 2" key="1">
    <citation type="submission" date="2019-01" db="EMBL/GenBank/DDBJ databases">
        <title>Genome sequencing of strain 2JSPR-7.</title>
        <authorList>
            <person name="Heo J."/>
            <person name="Kim S.-J."/>
            <person name="Kim J.-S."/>
            <person name="Hong S.-B."/>
            <person name="Kwon S.-W."/>
        </authorList>
    </citation>
    <scope>NUCLEOTIDE SEQUENCE [LARGE SCALE GENOMIC DNA]</scope>
    <source>
        <strain evidence="1 2">2JSPR-7</strain>
    </source>
</reference>
<organism evidence="1 2">
    <name type="scientific">Xylanimonas allomyrinae</name>
    <dbReference type="NCBI Taxonomy" id="2509459"/>
    <lineage>
        <taxon>Bacteria</taxon>
        <taxon>Bacillati</taxon>
        <taxon>Actinomycetota</taxon>
        <taxon>Actinomycetes</taxon>
        <taxon>Micrococcales</taxon>
        <taxon>Promicromonosporaceae</taxon>
        <taxon>Xylanimonas</taxon>
    </lineage>
</organism>
<dbReference type="Proteomes" id="UP000291758">
    <property type="component" value="Chromosome"/>
</dbReference>